<accession>A0A0H2SMK9</accession>
<comment type="similarity">
    <text evidence="1">Belongs to the helicase family.</text>
</comment>
<dbReference type="Gene3D" id="3.40.50.300">
    <property type="entry name" value="P-loop containing nucleotide triphosphate hydrolases"/>
    <property type="match status" value="1"/>
</dbReference>
<dbReference type="GO" id="GO:0000723">
    <property type="term" value="P:telomere maintenance"/>
    <property type="evidence" value="ECO:0007669"/>
    <property type="project" value="InterPro"/>
</dbReference>
<dbReference type="Proteomes" id="UP000053477">
    <property type="component" value="Unassembled WGS sequence"/>
</dbReference>
<feature type="domain" description="DNA helicase Pif1-like DEAD-box helicase" evidence="2">
    <location>
        <begin position="29"/>
        <end position="117"/>
    </location>
</feature>
<dbReference type="GO" id="GO:0005524">
    <property type="term" value="F:ATP binding"/>
    <property type="evidence" value="ECO:0007669"/>
    <property type="project" value="UniProtKB-KW"/>
</dbReference>
<evidence type="ECO:0000313" key="5">
    <source>
        <dbReference type="Proteomes" id="UP000053477"/>
    </source>
</evidence>
<sequence length="117" mass="12860">LFEDQLRAFRIVEKHLRRTLAEEEVPQLLMFVPGEGGVGKSMVIQTITKLFESAGASHLLSKAAYTGIAASVIDGGTLHSTCRIPQNNGKQSAASERKLESVWAPKKYFIIDEISMV</sequence>
<keyword evidence="5" id="KW-1185">Reference proteome</keyword>
<dbReference type="InterPro" id="IPR051055">
    <property type="entry name" value="PIF1_helicase"/>
</dbReference>
<keyword evidence="1" id="KW-0347">Helicase</keyword>
<dbReference type="EMBL" id="KQ086189">
    <property type="protein sequence ID" value="KLO06660.1"/>
    <property type="molecule type" value="Genomic_DNA"/>
</dbReference>
<comment type="cofactor">
    <cofactor evidence="1">
        <name>Mg(2+)</name>
        <dbReference type="ChEBI" id="CHEBI:18420"/>
    </cofactor>
</comment>
<dbReference type="OrthoDB" id="432234at2759"/>
<name>A0A0H2SMK9_9AGAM</name>
<dbReference type="EC" id="5.6.2.3" evidence="1"/>
<dbReference type="EMBL" id="KQ085895">
    <property type="protein sequence ID" value="KLO18351.1"/>
    <property type="molecule type" value="Genomic_DNA"/>
</dbReference>
<keyword evidence="1" id="KW-0067">ATP-binding</keyword>
<dbReference type="STRING" id="27342.A0A0H2SMK9"/>
<feature type="non-terminal residue" evidence="4">
    <location>
        <position position="117"/>
    </location>
</feature>
<dbReference type="AlphaFoldDB" id="A0A0H2SMK9"/>
<evidence type="ECO:0000313" key="3">
    <source>
        <dbReference type="EMBL" id="KLO06660.1"/>
    </source>
</evidence>
<dbReference type="InterPro" id="IPR027417">
    <property type="entry name" value="P-loop_NTPase"/>
</dbReference>
<dbReference type="GO" id="GO:0016787">
    <property type="term" value="F:hydrolase activity"/>
    <property type="evidence" value="ECO:0007669"/>
    <property type="project" value="UniProtKB-KW"/>
</dbReference>
<dbReference type="GO" id="GO:0043139">
    <property type="term" value="F:5'-3' DNA helicase activity"/>
    <property type="evidence" value="ECO:0007669"/>
    <property type="project" value="UniProtKB-EC"/>
</dbReference>
<dbReference type="PANTHER" id="PTHR47642">
    <property type="entry name" value="ATP-DEPENDENT DNA HELICASE"/>
    <property type="match status" value="1"/>
</dbReference>
<evidence type="ECO:0000256" key="1">
    <source>
        <dbReference type="RuleBase" id="RU363044"/>
    </source>
</evidence>
<proteinExistence type="inferred from homology"/>
<dbReference type="Pfam" id="PF05970">
    <property type="entry name" value="PIF1"/>
    <property type="match status" value="1"/>
</dbReference>
<keyword evidence="1" id="KW-0227">DNA damage</keyword>
<keyword evidence="1" id="KW-0378">Hydrolase</keyword>
<gene>
    <name evidence="3" type="ORF">SCHPADRAFT_788474</name>
    <name evidence="4" type="ORF">SCHPADRAFT_801465</name>
</gene>
<dbReference type="InterPro" id="IPR010285">
    <property type="entry name" value="DNA_helicase_pif1-like_DEAD"/>
</dbReference>
<feature type="non-terminal residue" evidence="4">
    <location>
        <position position="1"/>
    </location>
</feature>
<comment type="catalytic activity">
    <reaction evidence="1">
        <text>ATP + H2O = ADP + phosphate + H(+)</text>
        <dbReference type="Rhea" id="RHEA:13065"/>
        <dbReference type="ChEBI" id="CHEBI:15377"/>
        <dbReference type="ChEBI" id="CHEBI:15378"/>
        <dbReference type="ChEBI" id="CHEBI:30616"/>
        <dbReference type="ChEBI" id="CHEBI:43474"/>
        <dbReference type="ChEBI" id="CHEBI:456216"/>
        <dbReference type="EC" id="5.6.2.3"/>
    </reaction>
</comment>
<keyword evidence="1" id="KW-0234">DNA repair</keyword>
<organism evidence="4 5">
    <name type="scientific">Schizopora paradoxa</name>
    <dbReference type="NCBI Taxonomy" id="27342"/>
    <lineage>
        <taxon>Eukaryota</taxon>
        <taxon>Fungi</taxon>
        <taxon>Dikarya</taxon>
        <taxon>Basidiomycota</taxon>
        <taxon>Agaricomycotina</taxon>
        <taxon>Agaricomycetes</taxon>
        <taxon>Hymenochaetales</taxon>
        <taxon>Schizoporaceae</taxon>
        <taxon>Schizopora</taxon>
    </lineage>
</organism>
<evidence type="ECO:0000259" key="2">
    <source>
        <dbReference type="Pfam" id="PF05970"/>
    </source>
</evidence>
<dbReference type="GO" id="GO:0006310">
    <property type="term" value="P:DNA recombination"/>
    <property type="evidence" value="ECO:0007669"/>
    <property type="project" value="UniProtKB-KW"/>
</dbReference>
<keyword evidence="1" id="KW-0547">Nucleotide-binding</keyword>
<protein>
    <recommendedName>
        <fullName evidence="1">ATP-dependent DNA helicase</fullName>
        <ecNumber evidence="1">5.6.2.3</ecNumber>
    </recommendedName>
</protein>
<reference evidence="4 5" key="1">
    <citation type="submission" date="2015-04" db="EMBL/GenBank/DDBJ databases">
        <title>Complete genome sequence of Schizopora paradoxa KUC8140, a cosmopolitan wood degrader in East Asia.</title>
        <authorList>
            <consortium name="DOE Joint Genome Institute"/>
            <person name="Min B."/>
            <person name="Park H."/>
            <person name="Jang Y."/>
            <person name="Kim J.-J."/>
            <person name="Kim K.H."/>
            <person name="Pangilinan J."/>
            <person name="Lipzen A."/>
            <person name="Riley R."/>
            <person name="Grigoriev I.V."/>
            <person name="Spatafora J.W."/>
            <person name="Choi I.-G."/>
        </authorList>
    </citation>
    <scope>NUCLEOTIDE SEQUENCE [LARGE SCALE GENOMIC DNA]</scope>
    <source>
        <strain evidence="4 5">KUC8140</strain>
    </source>
</reference>
<evidence type="ECO:0000313" key="4">
    <source>
        <dbReference type="EMBL" id="KLO18351.1"/>
    </source>
</evidence>
<dbReference type="GO" id="GO:0006281">
    <property type="term" value="P:DNA repair"/>
    <property type="evidence" value="ECO:0007669"/>
    <property type="project" value="UniProtKB-KW"/>
</dbReference>
<keyword evidence="1" id="KW-0233">DNA recombination</keyword>